<evidence type="ECO:0000256" key="2">
    <source>
        <dbReference type="ARBA" id="ARBA00022555"/>
    </source>
</evidence>
<keyword evidence="7" id="KW-1185">Reference proteome</keyword>
<dbReference type="PANTHER" id="PTHR17224">
    <property type="entry name" value="PEPTIDYL-TRNA HYDROLASE"/>
    <property type="match status" value="1"/>
</dbReference>
<dbReference type="Pfam" id="PF01195">
    <property type="entry name" value="Pept_tRNA_hydro"/>
    <property type="match status" value="1"/>
</dbReference>
<dbReference type="EMBL" id="KQ030508">
    <property type="protein sequence ID" value="KJZ77246.1"/>
    <property type="molecule type" value="Genomic_DNA"/>
</dbReference>
<dbReference type="AlphaFoldDB" id="A0A0F7ZMH5"/>
<dbReference type="EC" id="3.1.1.29" evidence="1"/>
<evidence type="ECO:0000313" key="6">
    <source>
        <dbReference type="EMBL" id="KJZ77246.1"/>
    </source>
</evidence>
<keyword evidence="2" id="KW-0820">tRNA-binding</keyword>
<evidence type="ECO:0000313" key="7">
    <source>
        <dbReference type="Proteomes" id="UP000054481"/>
    </source>
</evidence>
<organism evidence="6 7">
    <name type="scientific">Hirsutella minnesotensis 3608</name>
    <dbReference type="NCBI Taxonomy" id="1043627"/>
    <lineage>
        <taxon>Eukaryota</taxon>
        <taxon>Fungi</taxon>
        <taxon>Dikarya</taxon>
        <taxon>Ascomycota</taxon>
        <taxon>Pezizomycotina</taxon>
        <taxon>Sordariomycetes</taxon>
        <taxon>Hypocreomycetidae</taxon>
        <taxon>Hypocreales</taxon>
        <taxon>Ophiocordycipitaceae</taxon>
        <taxon>Hirsutella</taxon>
    </lineage>
</organism>
<sequence length="207" mass="23157">MFNPRFLVVSLGNPLPKYSSLHSAGHFALNGLAKALHQPSFRESRLGNAPASLVSTGPKYTLVQSPVFMNVSGQFVAAAWRYMCTKYDAESLGLVLLHDELEKDLGVVSLVSWQRSPRGHNGVKDVKARLQQDRYPNSMFARVSVGIGRPEERDAQTVSEYVLRRISNTDKSVLEDDAPFDVVQKLVELEEGWKLQYQQRQSAHKAS</sequence>
<dbReference type="SUPFAM" id="SSF53178">
    <property type="entry name" value="Peptidyl-tRNA hydrolase-like"/>
    <property type="match status" value="1"/>
</dbReference>
<protein>
    <recommendedName>
        <fullName evidence="1">peptidyl-tRNA hydrolase</fullName>
        <ecNumber evidence="1">3.1.1.29</ecNumber>
    </recommendedName>
</protein>
<dbReference type="PANTHER" id="PTHR17224:SF1">
    <property type="entry name" value="PEPTIDYL-TRNA HYDROLASE"/>
    <property type="match status" value="1"/>
</dbReference>
<gene>
    <name evidence="6" type="ORF">HIM_03567</name>
</gene>
<dbReference type="InterPro" id="IPR018171">
    <property type="entry name" value="Pept_tRNA_hydro_CS"/>
</dbReference>
<dbReference type="InterPro" id="IPR036416">
    <property type="entry name" value="Pept_tRNA_hydro_sf"/>
</dbReference>
<dbReference type="Gene3D" id="3.40.50.1470">
    <property type="entry name" value="Peptidyl-tRNA hydrolase"/>
    <property type="match status" value="1"/>
</dbReference>
<proteinExistence type="inferred from homology"/>
<dbReference type="GO" id="GO:0004045">
    <property type="term" value="F:peptidyl-tRNA hydrolase activity"/>
    <property type="evidence" value="ECO:0007669"/>
    <property type="project" value="UniProtKB-EC"/>
</dbReference>
<keyword evidence="3" id="KW-0378">Hydrolase</keyword>
<dbReference type="PROSITE" id="PS01196">
    <property type="entry name" value="PEPT_TRNA_HYDROL_2"/>
    <property type="match status" value="1"/>
</dbReference>
<accession>A0A0F7ZMH5</accession>
<evidence type="ECO:0000256" key="4">
    <source>
        <dbReference type="ARBA" id="ARBA00022884"/>
    </source>
</evidence>
<name>A0A0F7ZMH5_9HYPO</name>
<evidence type="ECO:0000256" key="3">
    <source>
        <dbReference type="ARBA" id="ARBA00022801"/>
    </source>
</evidence>
<dbReference type="Proteomes" id="UP000054481">
    <property type="component" value="Unassembled WGS sequence"/>
</dbReference>
<comment type="similarity">
    <text evidence="5">Belongs to the PTH family.</text>
</comment>
<reference evidence="6 7" key="1">
    <citation type="journal article" date="2014" name="Genome Biol. Evol.">
        <title>Comparative genomics and transcriptomics analyses reveal divergent lifestyle features of nematode endoparasitic fungus Hirsutella minnesotensis.</title>
        <authorList>
            <person name="Lai Y."/>
            <person name="Liu K."/>
            <person name="Zhang X."/>
            <person name="Zhang X."/>
            <person name="Li K."/>
            <person name="Wang N."/>
            <person name="Shu C."/>
            <person name="Wu Y."/>
            <person name="Wang C."/>
            <person name="Bushley K.E."/>
            <person name="Xiang M."/>
            <person name="Liu X."/>
        </authorList>
    </citation>
    <scope>NUCLEOTIDE SEQUENCE [LARGE SCALE GENOMIC DNA]</scope>
    <source>
        <strain evidence="6 7">3608</strain>
    </source>
</reference>
<evidence type="ECO:0000256" key="1">
    <source>
        <dbReference type="ARBA" id="ARBA00013260"/>
    </source>
</evidence>
<keyword evidence="4" id="KW-0694">RNA-binding</keyword>
<dbReference type="GO" id="GO:0000049">
    <property type="term" value="F:tRNA binding"/>
    <property type="evidence" value="ECO:0007669"/>
    <property type="project" value="UniProtKB-KW"/>
</dbReference>
<dbReference type="InterPro" id="IPR001328">
    <property type="entry name" value="Pept_tRNA_hydro"/>
</dbReference>
<evidence type="ECO:0000256" key="5">
    <source>
        <dbReference type="ARBA" id="ARBA00038063"/>
    </source>
</evidence>
<dbReference type="OrthoDB" id="1711136at2759"/>